<dbReference type="Gene3D" id="3.30.50.10">
    <property type="entry name" value="Erythroid Transcription Factor GATA-1, subunit A"/>
    <property type="match status" value="1"/>
</dbReference>
<dbReference type="SMART" id="SM00401">
    <property type="entry name" value="ZnF_GATA"/>
    <property type="match status" value="1"/>
</dbReference>
<dbReference type="AlphaFoldDB" id="W1PIA1"/>
<feature type="compositionally biased region" description="Polar residues" evidence="14">
    <location>
        <begin position="223"/>
        <end position="232"/>
    </location>
</feature>
<dbReference type="PROSITE" id="PS00344">
    <property type="entry name" value="GATA_ZN_FINGER_1"/>
    <property type="match status" value="1"/>
</dbReference>
<organism evidence="18 19">
    <name type="scientific">Amborella trichopoda</name>
    <dbReference type="NCBI Taxonomy" id="13333"/>
    <lineage>
        <taxon>Eukaryota</taxon>
        <taxon>Viridiplantae</taxon>
        <taxon>Streptophyta</taxon>
        <taxon>Embryophyta</taxon>
        <taxon>Tracheophyta</taxon>
        <taxon>Spermatophyta</taxon>
        <taxon>Magnoliopsida</taxon>
        <taxon>Amborellales</taxon>
        <taxon>Amborellaceae</taxon>
        <taxon>Amborella</taxon>
    </lineage>
</organism>
<keyword evidence="10" id="KW-0804">Transcription</keyword>
<dbReference type="InterPro" id="IPR045280">
    <property type="entry name" value="TIFY-like"/>
</dbReference>
<dbReference type="PANTHER" id="PTHR46125">
    <property type="entry name" value="GATA TRANSCRIPTION FACTOR 28"/>
    <property type="match status" value="1"/>
</dbReference>
<feature type="compositionally biased region" description="Polar residues" evidence="14">
    <location>
        <begin position="303"/>
        <end position="323"/>
    </location>
</feature>
<dbReference type="HOGENOM" id="CLU_057264_0_2_1"/>
<name>W1PIA1_AMBTC</name>
<dbReference type="STRING" id="13333.W1PIA1"/>
<evidence type="ECO:0000256" key="4">
    <source>
        <dbReference type="ARBA" id="ARBA00022723"/>
    </source>
</evidence>
<evidence type="ECO:0000256" key="5">
    <source>
        <dbReference type="ARBA" id="ARBA00022771"/>
    </source>
</evidence>
<evidence type="ECO:0000256" key="1">
    <source>
        <dbReference type="ARBA" id="ARBA00002206"/>
    </source>
</evidence>
<dbReference type="SMART" id="SM00979">
    <property type="entry name" value="TIFY"/>
    <property type="match status" value="1"/>
</dbReference>
<reference evidence="19" key="1">
    <citation type="journal article" date="2013" name="Science">
        <title>The Amborella genome and the evolution of flowering plants.</title>
        <authorList>
            <consortium name="Amborella Genome Project"/>
        </authorList>
    </citation>
    <scope>NUCLEOTIDE SEQUENCE [LARGE SCALE GENOMIC DNA]</scope>
</reference>
<evidence type="ECO:0000256" key="13">
    <source>
        <dbReference type="PROSITE-ProRule" id="PRU00357"/>
    </source>
</evidence>
<dbReference type="Gramene" id="ERN07459">
    <property type="protein sequence ID" value="ERN07459"/>
    <property type="gene ID" value="AMTR_s00019p00253580"/>
</dbReference>
<evidence type="ECO:0000256" key="6">
    <source>
        <dbReference type="ARBA" id="ARBA00022833"/>
    </source>
</evidence>
<sequence>MSDNHSVEINSQANRNLHQHHTTFSHAYSAAQNPMTDPQVQMHGMHLPGQIDDVNPEAQIHGGDPMHVHYMQEHGHPLQNNDSGLEDDGEEGGGSEGMEGDGSSDAGNLGDPHTAIPLRSQGTNQLQLSFQGEVYVFDSVAPEKVQAVLLLLGGREAPSGLPAVPLYGHQLSKGFTDPVTQRMNQSHRMQSLSRFREKRKERNYDKKIRYSVRKEVAERMQRNKGQFTSSKNVSEDAPPPELTWESNPTWAAETNEPAICRHCGTSEKSTPMMRRGPAGPRSLCNACGLMWANKGTLRDLSKGGTSLSIQGHSTNSGEQNEANGTDIKGDSQVTQVVMALPSNDNSSS</sequence>
<accession>W1PIA1</accession>
<feature type="region of interest" description="Disordered" evidence="14">
    <location>
        <begin position="219"/>
        <end position="246"/>
    </location>
</feature>
<gene>
    <name evidence="18" type="ORF">AMTR_s00019p00253580</name>
</gene>
<dbReference type="GO" id="GO:0005634">
    <property type="term" value="C:nucleus"/>
    <property type="evidence" value="ECO:0007669"/>
    <property type="project" value="UniProtKB-SubCell"/>
</dbReference>
<dbReference type="InterPro" id="IPR013088">
    <property type="entry name" value="Znf_NHR/GATA"/>
</dbReference>
<dbReference type="Proteomes" id="UP000017836">
    <property type="component" value="Unassembled WGS sequence"/>
</dbReference>
<dbReference type="InterPro" id="IPR010402">
    <property type="entry name" value="CCT_domain"/>
</dbReference>
<dbReference type="PROSITE" id="PS51017">
    <property type="entry name" value="CCT"/>
    <property type="match status" value="1"/>
</dbReference>
<feature type="domain" description="GATA-type" evidence="15">
    <location>
        <begin position="254"/>
        <end position="312"/>
    </location>
</feature>
<keyword evidence="19" id="KW-1185">Reference proteome</keyword>
<keyword evidence="8" id="KW-0238">DNA-binding</keyword>
<evidence type="ECO:0000256" key="14">
    <source>
        <dbReference type="SAM" id="MobiDB-lite"/>
    </source>
</evidence>
<evidence type="ECO:0000313" key="18">
    <source>
        <dbReference type="EMBL" id="ERN07459.1"/>
    </source>
</evidence>
<feature type="domain" description="Tify" evidence="17">
    <location>
        <begin position="119"/>
        <end position="154"/>
    </location>
</feature>
<dbReference type="Pfam" id="PF06203">
    <property type="entry name" value="CCT"/>
    <property type="match status" value="1"/>
</dbReference>
<dbReference type="InterPro" id="IPR000679">
    <property type="entry name" value="Znf_GATA"/>
</dbReference>
<dbReference type="GO" id="GO:0008270">
    <property type="term" value="F:zinc ion binding"/>
    <property type="evidence" value="ECO:0007669"/>
    <property type="project" value="UniProtKB-KW"/>
</dbReference>
<comment type="similarity">
    <text evidence="3">Belongs to the type IV zinc-finger family. Class C subfamily.</text>
</comment>
<dbReference type="PANTHER" id="PTHR46125:SF27">
    <property type="entry name" value="GATA TRANSCRIPTION FACTOR 28"/>
    <property type="match status" value="1"/>
</dbReference>
<feature type="domain" description="CCT" evidence="16">
    <location>
        <begin position="188"/>
        <end position="230"/>
    </location>
</feature>
<evidence type="ECO:0000259" key="17">
    <source>
        <dbReference type="PROSITE" id="PS51320"/>
    </source>
</evidence>
<keyword evidence="4" id="KW-0479">Metal-binding</keyword>
<evidence type="ECO:0000256" key="9">
    <source>
        <dbReference type="ARBA" id="ARBA00023159"/>
    </source>
</evidence>
<feature type="compositionally biased region" description="Basic and acidic residues" evidence="14">
    <location>
        <begin position="64"/>
        <end position="76"/>
    </location>
</feature>
<dbReference type="eggNOG" id="KOG1601">
    <property type="taxonomic scope" value="Eukaryota"/>
</dbReference>
<evidence type="ECO:0000256" key="8">
    <source>
        <dbReference type="ARBA" id="ARBA00023125"/>
    </source>
</evidence>
<keyword evidence="6" id="KW-0862">Zinc</keyword>
<keyword evidence="5 12" id="KW-0863">Zinc-finger</keyword>
<dbReference type="CDD" id="cd00202">
    <property type="entry name" value="ZnF_GATA"/>
    <property type="match status" value="1"/>
</dbReference>
<evidence type="ECO:0000259" key="16">
    <source>
        <dbReference type="PROSITE" id="PS51017"/>
    </source>
</evidence>
<dbReference type="InterPro" id="IPR010399">
    <property type="entry name" value="Tify_dom"/>
</dbReference>
<evidence type="ECO:0000256" key="11">
    <source>
        <dbReference type="ARBA" id="ARBA00023242"/>
    </source>
</evidence>
<dbReference type="KEGG" id="atr:18435678"/>
<evidence type="ECO:0000256" key="7">
    <source>
        <dbReference type="ARBA" id="ARBA00023015"/>
    </source>
</evidence>
<evidence type="ECO:0000256" key="3">
    <source>
        <dbReference type="ARBA" id="ARBA00007722"/>
    </source>
</evidence>
<feature type="region of interest" description="Disordered" evidence="14">
    <location>
        <begin position="36"/>
        <end position="118"/>
    </location>
</feature>
<evidence type="ECO:0000259" key="15">
    <source>
        <dbReference type="PROSITE" id="PS50114"/>
    </source>
</evidence>
<comment type="function">
    <text evidence="1">Transcriptional activator that specifically binds 5'-GATA-3' or 5'-GAT-3' motifs within gene promoters.</text>
</comment>
<dbReference type="OMA" id="TECTHCG"/>
<dbReference type="PROSITE" id="PS50114">
    <property type="entry name" value="GATA_ZN_FINGER_2"/>
    <property type="match status" value="1"/>
</dbReference>
<dbReference type="SUPFAM" id="SSF57716">
    <property type="entry name" value="Glucocorticoid receptor-like (DNA-binding domain)"/>
    <property type="match status" value="1"/>
</dbReference>
<keyword evidence="7" id="KW-0805">Transcription regulation</keyword>
<comment type="subcellular location">
    <subcellularLocation>
        <location evidence="2 13">Nucleus</location>
    </subcellularLocation>
</comment>
<evidence type="ECO:0000256" key="2">
    <source>
        <dbReference type="ARBA" id="ARBA00004123"/>
    </source>
</evidence>
<evidence type="ECO:0000313" key="19">
    <source>
        <dbReference type="Proteomes" id="UP000017836"/>
    </source>
</evidence>
<dbReference type="Pfam" id="PF06200">
    <property type="entry name" value="tify"/>
    <property type="match status" value="1"/>
</dbReference>
<evidence type="ECO:0000256" key="12">
    <source>
        <dbReference type="PROSITE-ProRule" id="PRU00094"/>
    </source>
</evidence>
<feature type="region of interest" description="Disordered" evidence="14">
    <location>
        <begin position="303"/>
        <end position="331"/>
    </location>
</feature>
<dbReference type="EMBL" id="KI393807">
    <property type="protein sequence ID" value="ERN07459.1"/>
    <property type="molecule type" value="Genomic_DNA"/>
</dbReference>
<dbReference type="PROSITE" id="PS51320">
    <property type="entry name" value="TIFY"/>
    <property type="match status" value="1"/>
</dbReference>
<protein>
    <recommendedName>
        <fullName evidence="20">GATA-type domain-containing protein</fullName>
    </recommendedName>
</protein>
<feature type="compositionally biased region" description="Acidic residues" evidence="14">
    <location>
        <begin position="84"/>
        <end position="93"/>
    </location>
</feature>
<evidence type="ECO:0000256" key="10">
    <source>
        <dbReference type="ARBA" id="ARBA00023163"/>
    </source>
</evidence>
<dbReference type="OrthoDB" id="2162994at2759"/>
<evidence type="ECO:0008006" key="20">
    <source>
        <dbReference type="Google" id="ProtNLM"/>
    </source>
</evidence>
<keyword evidence="11 13" id="KW-0539">Nucleus</keyword>
<keyword evidence="9" id="KW-0010">Activator</keyword>
<dbReference type="Pfam" id="PF00320">
    <property type="entry name" value="GATA"/>
    <property type="match status" value="1"/>
</dbReference>
<dbReference type="GO" id="GO:0006355">
    <property type="term" value="P:regulation of DNA-templated transcription"/>
    <property type="evidence" value="ECO:0007669"/>
    <property type="project" value="InterPro"/>
</dbReference>
<dbReference type="GO" id="GO:0043565">
    <property type="term" value="F:sequence-specific DNA binding"/>
    <property type="evidence" value="ECO:0007669"/>
    <property type="project" value="InterPro"/>
</dbReference>
<proteinExistence type="inferred from homology"/>